<feature type="transmembrane region" description="Helical" evidence="2">
    <location>
        <begin position="360"/>
        <end position="381"/>
    </location>
</feature>
<feature type="transmembrane region" description="Helical" evidence="2">
    <location>
        <begin position="388"/>
        <end position="408"/>
    </location>
</feature>
<keyword evidence="2" id="KW-1133">Transmembrane helix</keyword>
<keyword evidence="2" id="KW-0812">Transmembrane</keyword>
<evidence type="ECO:0000256" key="1">
    <source>
        <dbReference type="SAM" id="MobiDB-lite"/>
    </source>
</evidence>
<keyword evidence="5" id="KW-1185">Reference proteome</keyword>
<reference evidence="3 5" key="1">
    <citation type="journal article" date="2012" name="Nature">
        <title>Algal genomes reveal evolutionary mosaicism and the fate of nucleomorphs.</title>
        <authorList>
            <consortium name="DOE Joint Genome Institute"/>
            <person name="Curtis B.A."/>
            <person name="Tanifuji G."/>
            <person name="Burki F."/>
            <person name="Gruber A."/>
            <person name="Irimia M."/>
            <person name="Maruyama S."/>
            <person name="Arias M.C."/>
            <person name="Ball S.G."/>
            <person name="Gile G.H."/>
            <person name="Hirakawa Y."/>
            <person name="Hopkins J.F."/>
            <person name="Kuo A."/>
            <person name="Rensing S.A."/>
            <person name="Schmutz J."/>
            <person name="Symeonidi A."/>
            <person name="Elias M."/>
            <person name="Eveleigh R.J."/>
            <person name="Herman E.K."/>
            <person name="Klute M.J."/>
            <person name="Nakayama T."/>
            <person name="Obornik M."/>
            <person name="Reyes-Prieto A."/>
            <person name="Armbrust E.V."/>
            <person name="Aves S.J."/>
            <person name="Beiko R.G."/>
            <person name="Coutinho P."/>
            <person name="Dacks J.B."/>
            <person name="Durnford D.G."/>
            <person name="Fast N.M."/>
            <person name="Green B.R."/>
            <person name="Grisdale C.J."/>
            <person name="Hempel F."/>
            <person name="Henrissat B."/>
            <person name="Hoppner M.P."/>
            <person name="Ishida K."/>
            <person name="Kim E."/>
            <person name="Koreny L."/>
            <person name="Kroth P.G."/>
            <person name="Liu Y."/>
            <person name="Malik S.B."/>
            <person name="Maier U.G."/>
            <person name="McRose D."/>
            <person name="Mock T."/>
            <person name="Neilson J.A."/>
            <person name="Onodera N.T."/>
            <person name="Poole A.M."/>
            <person name="Pritham E.J."/>
            <person name="Richards T.A."/>
            <person name="Rocap G."/>
            <person name="Roy S.W."/>
            <person name="Sarai C."/>
            <person name="Schaack S."/>
            <person name="Shirato S."/>
            <person name="Slamovits C.H."/>
            <person name="Spencer D.F."/>
            <person name="Suzuki S."/>
            <person name="Worden A.Z."/>
            <person name="Zauner S."/>
            <person name="Barry K."/>
            <person name="Bell C."/>
            <person name="Bharti A.K."/>
            <person name="Crow J.A."/>
            <person name="Grimwood J."/>
            <person name="Kramer R."/>
            <person name="Lindquist E."/>
            <person name="Lucas S."/>
            <person name="Salamov A."/>
            <person name="McFadden G.I."/>
            <person name="Lane C.E."/>
            <person name="Keeling P.J."/>
            <person name="Gray M.W."/>
            <person name="Grigoriev I.V."/>
            <person name="Archibald J.M."/>
        </authorList>
    </citation>
    <scope>NUCLEOTIDE SEQUENCE</scope>
    <source>
        <strain evidence="3 5">CCMP2712</strain>
    </source>
</reference>
<name>L1JHM9_GUITC</name>
<evidence type="ECO:0000313" key="5">
    <source>
        <dbReference type="Proteomes" id="UP000011087"/>
    </source>
</evidence>
<gene>
    <name evidence="3" type="ORF">GUITHDRAFT_106642</name>
</gene>
<proteinExistence type="predicted"/>
<dbReference type="KEGG" id="gtt:GUITHDRAFT_106642"/>
<feature type="transmembrane region" description="Helical" evidence="2">
    <location>
        <begin position="327"/>
        <end position="348"/>
    </location>
</feature>
<reference evidence="5" key="2">
    <citation type="submission" date="2012-11" db="EMBL/GenBank/DDBJ databases">
        <authorList>
            <person name="Kuo A."/>
            <person name="Curtis B.A."/>
            <person name="Tanifuji G."/>
            <person name="Burki F."/>
            <person name="Gruber A."/>
            <person name="Irimia M."/>
            <person name="Maruyama S."/>
            <person name="Arias M.C."/>
            <person name="Ball S.G."/>
            <person name="Gile G.H."/>
            <person name="Hirakawa Y."/>
            <person name="Hopkins J.F."/>
            <person name="Rensing S.A."/>
            <person name="Schmutz J."/>
            <person name="Symeonidi A."/>
            <person name="Elias M."/>
            <person name="Eveleigh R.J."/>
            <person name="Herman E.K."/>
            <person name="Klute M.J."/>
            <person name="Nakayama T."/>
            <person name="Obornik M."/>
            <person name="Reyes-Prieto A."/>
            <person name="Armbrust E.V."/>
            <person name="Aves S.J."/>
            <person name="Beiko R.G."/>
            <person name="Coutinho P."/>
            <person name="Dacks J.B."/>
            <person name="Durnford D.G."/>
            <person name="Fast N.M."/>
            <person name="Green B.R."/>
            <person name="Grisdale C."/>
            <person name="Hempe F."/>
            <person name="Henrissat B."/>
            <person name="Hoppner M.P."/>
            <person name="Ishida K.-I."/>
            <person name="Kim E."/>
            <person name="Koreny L."/>
            <person name="Kroth P.G."/>
            <person name="Liu Y."/>
            <person name="Malik S.-B."/>
            <person name="Maier U.G."/>
            <person name="McRose D."/>
            <person name="Mock T."/>
            <person name="Neilson J.A."/>
            <person name="Onodera N.T."/>
            <person name="Poole A.M."/>
            <person name="Pritham E.J."/>
            <person name="Richards T.A."/>
            <person name="Rocap G."/>
            <person name="Roy S.W."/>
            <person name="Sarai C."/>
            <person name="Schaack S."/>
            <person name="Shirato S."/>
            <person name="Slamovits C.H."/>
            <person name="Spencer D.F."/>
            <person name="Suzuki S."/>
            <person name="Worden A.Z."/>
            <person name="Zauner S."/>
            <person name="Barry K."/>
            <person name="Bell C."/>
            <person name="Bharti A.K."/>
            <person name="Crow J.A."/>
            <person name="Grimwood J."/>
            <person name="Kramer R."/>
            <person name="Lindquist E."/>
            <person name="Lucas S."/>
            <person name="Salamov A."/>
            <person name="McFadden G.I."/>
            <person name="Lane C.E."/>
            <person name="Keeling P.J."/>
            <person name="Gray M.W."/>
            <person name="Grigoriev I.V."/>
            <person name="Archibald J.M."/>
        </authorList>
    </citation>
    <scope>NUCLEOTIDE SEQUENCE</scope>
    <source>
        <strain evidence="5">CCMP2712</strain>
    </source>
</reference>
<dbReference type="PaxDb" id="55529-EKX47654"/>
<feature type="region of interest" description="Disordered" evidence="1">
    <location>
        <begin position="484"/>
        <end position="511"/>
    </location>
</feature>
<dbReference type="EMBL" id="JH992989">
    <property type="protein sequence ID" value="EKX47654.1"/>
    <property type="molecule type" value="Genomic_DNA"/>
</dbReference>
<dbReference type="GeneID" id="17304206"/>
<evidence type="ECO:0000256" key="2">
    <source>
        <dbReference type="SAM" id="Phobius"/>
    </source>
</evidence>
<dbReference type="Proteomes" id="UP000011087">
    <property type="component" value="Unassembled WGS sequence"/>
</dbReference>
<dbReference type="AlphaFoldDB" id="L1JHM9"/>
<feature type="compositionally biased region" description="Basic and acidic residues" evidence="1">
    <location>
        <begin position="494"/>
        <end position="505"/>
    </location>
</feature>
<feature type="transmembrane region" description="Helical" evidence="2">
    <location>
        <begin position="301"/>
        <end position="320"/>
    </location>
</feature>
<reference evidence="4" key="3">
    <citation type="submission" date="2015-06" db="UniProtKB">
        <authorList>
            <consortium name="EnsemblProtists"/>
        </authorList>
    </citation>
    <scope>IDENTIFICATION</scope>
</reference>
<dbReference type="HOGENOM" id="CLU_391021_0_0_1"/>
<keyword evidence="2" id="KW-0472">Membrane</keyword>
<evidence type="ECO:0000313" key="3">
    <source>
        <dbReference type="EMBL" id="EKX47654.1"/>
    </source>
</evidence>
<dbReference type="RefSeq" id="XP_005834634.1">
    <property type="nucleotide sequence ID" value="XM_005834577.1"/>
</dbReference>
<organism evidence="3">
    <name type="scientific">Guillardia theta (strain CCMP2712)</name>
    <name type="common">Cryptophyte</name>
    <dbReference type="NCBI Taxonomy" id="905079"/>
    <lineage>
        <taxon>Eukaryota</taxon>
        <taxon>Cryptophyceae</taxon>
        <taxon>Pyrenomonadales</taxon>
        <taxon>Geminigeraceae</taxon>
        <taxon>Guillardia</taxon>
    </lineage>
</organism>
<protein>
    <submittedName>
        <fullName evidence="3 4">Uncharacterized protein</fullName>
    </submittedName>
</protein>
<dbReference type="EnsemblProtists" id="EKX47654">
    <property type="protein sequence ID" value="EKX47654"/>
    <property type="gene ID" value="GUITHDRAFT_106642"/>
</dbReference>
<sequence>MTMDRDKCLHSAECCLKIYDVDLLSESSITFPQFQGPPTDRKPLHVQAHPPLHQCEASNRPSSSSSQLDDFVGGEVQPSQLEETISLLQQRVLDLEGICKKASVQSLQSLDIKVKNMIEGLENSPNLSVLFTVKPFLAALTKWQMIIFVLLDIALFGFQTSRLATRISSMQKGYDWSMLRLSHFNVRESHHGRSVAFQVQSAGLMMNERLLTWVPCNLTTTAEAMRLSCSEDVRWNGIYFVASPGLADSDMLWTEFVLETDRGDGWVAQSWSGELERVSRSRALYCMQRGPTQDGGIYDQIWLSTNCVSLLFFVAVLVALVSQHYVIAKYSLIAGYYVLYIAIVPSIFLEMSPGDTVTSRAVICATRVFQLITGTLSVVLLHQETRLLLGLSLIGLGNSVNQICNLVFGIRDFVLTNLIFQGLLPLVIAGLAKLWLISVRSRSRSMMKADFERYESVYKSNFLPADLEALSKELGFIQHFTWSSQDPPRHTRRRLPDEPLQKEGSKSSVSSWLPSALIAGIPTKRSAATDKNQPSGTARTSISTMLRLGSATSQDDWITPVTSLDQIYLHATIIQNVFRRKVYEIARRSNGLLKRKPGNDRSLRKLRRSASDGGTIECELEAGNVLQYAEVEWSKQKSTSRGVEKVVRCYDGDSSRLVDVCRESIVYEHIQDIIVAVRCIKLDQDISVKRIKNRLDPDLDPWSTAGYRDVAIHLCLVCQEAYNLGLEGHVCELLLIPKDMHDIKIGSGHRKYVTWRNLRGE</sequence>
<accession>L1JHM9</accession>
<feature type="transmembrane region" description="Helical" evidence="2">
    <location>
        <begin position="414"/>
        <end position="437"/>
    </location>
</feature>
<evidence type="ECO:0000313" key="4">
    <source>
        <dbReference type="EnsemblProtists" id="EKX47654"/>
    </source>
</evidence>